<reference evidence="3" key="1">
    <citation type="submission" date="2016-10" db="EMBL/GenBank/DDBJ databases">
        <authorList>
            <person name="Varghese N."/>
            <person name="Submissions S."/>
        </authorList>
    </citation>
    <scope>NUCLEOTIDE SEQUENCE [LARGE SCALE GENOMIC DNA]</scope>
    <source>
        <strain evidence="3">Nm44</strain>
    </source>
</reference>
<evidence type="ECO:0000256" key="1">
    <source>
        <dbReference type="SAM" id="Coils"/>
    </source>
</evidence>
<feature type="coiled-coil region" evidence="1">
    <location>
        <begin position="29"/>
        <end position="56"/>
    </location>
</feature>
<dbReference type="EMBL" id="FOUB01000098">
    <property type="protein sequence ID" value="SFN08301.1"/>
    <property type="molecule type" value="Genomic_DNA"/>
</dbReference>
<evidence type="ECO:0000313" key="3">
    <source>
        <dbReference type="Proteomes" id="UP000183287"/>
    </source>
</evidence>
<dbReference type="OrthoDB" id="8562971at2"/>
<dbReference type="RefSeq" id="WP_074907123.1">
    <property type="nucleotide sequence ID" value="NZ_FOUB01000098.1"/>
</dbReference>
<organism evidence="2 3">
    <name type="scientific">Nitrosomonas communis</name>
    <dbReference type="NCBI Taxonomy" id="44574"/>
    <lineage>
        <taxon>Bacteria</taxon>
        <taxon>Pseudomonadati</taxon>
        <taxon>Pseudomonadota</taxon>
        <taxon>Betaproteobacteria</taxon>
        <taxon>Nitrosomonadales</taxon>
        <taxon>Nitrosomonadaceae</taxon>
        <taxon>Nitrosomonas</taxon>
    </lineage>
</organism>
<dbReference type="Proteomes" id="UP000183287">
    <property type="component" value="Unassembled WGS sequence"/>
</dbReference>
<gene>
    <name evidence="2" type="ORF">SAMN05421863_109812</name>
</gene>
<keyword evidence="3" id="KW-1185">Reference proteome</keyword>
<dbReference type="AlphaFoldDB" id="A0A1I4W443"/>
<evidence type="ECO:0000313" key="2">
    <source>
        <dbReference type="EMBL" id="SFN08301.1"/>
    </source>
</evidence>
<protein>
    <submittedName>
        <fullName evidence="2">Uncharacterized protein</fullName>
    </submittedName>
</protein>
<name>A0A1I4W443_9PROT</name>
<proteinExistence type="predicted"/>
<sequence length="85" mass="9829">MSPITSSYSNEMHRIDLGTIDPNHHNAVAKHYEDAANEMKAKLQTQKELLQEYEKHSYYYGRRGQDVQSHTAANFASMKNISMRI</sequence>
<accession>A0A1I4W443</accession>
<keyword evidence="1" id="KW-0175">Coiled coil</keyword>